<dbReference type="InterPro" id="IPR049278">
    <property type="entry name" value="MS_channel_C"/>
</dbReference>
<feature type="transmembrane region" description="Helical" evidence="8">
    <location>
        <begin position="20"/>
        <end position="40"/>
    </location>
</feature>
<dbReference type="PANTHER" id="PTHR30566:SF25">
    <property type="entry name" value="INNER MEMBRANE PROTEIN"/>
    <property type="match status" value="1"/>
</dbReference>
<evidence type="ECO:0000259" key="10">
    <source>
        <dbReference type="Pfam" id="PF21082"/>
    </source>
</evidence>
<dbReference type="Gene3D" id="1.10.287.1260">
    <property type="match status" value="1"/>
</dbReference>
<dbReference type="PANTHER" id="PTHR30566">
    <property type="entry name" value="YNAI-RELATED MECHANOSENSITIVE ION CHANNEL"/>
    <property type="match status" value="1"/>
</dbReference>
<dbReference type="InterPro" id="IPR011066">
    <property type="entry name" value="MscS_channel_C_sf"/>
</dbReference>
<evidence type="ECO:0000256" key="2">
    <source>
        <dbReference type="ARBA" id="ARBA00008017"/>
    </source>
</evidence>
<evidence type="ECO:0000259" key="11">
    <source>
        <dbReference type="Pfam" id="PF21088"/>
    </source>
</evidence>
<dbReference type="Pfam" id="PF21082">
    <property type="entry name" value="MS_channel_3rd"/>
    <property type="match status" value="1"/>
</dbReference>
<dbReference type="Pfam" id="PF21088">
    <property type="entry name" value="MS_channel_1st"/>
    <property type="match status" value="1"/>
</dbReference>
<dbReference type="InterPro" id="IPR006685">
    <property type="entry name" value="MscS_channel_2nd"/>
</dbReference>
<dbReference type="Proteomes" id="UP000542973">
    <property type="component" value="Unassembled WGS sequence"/>
</dbReference>
<name>A0A849BFY0_9BURK</name>
<dbReference type="InterPro" id="IPR049142">
    <property type="entry name" value="MS_channel_1st"/>
</dbReference>
<accession>A0A849BFY0</accession>
<dbReference type="AlphaFoldDB" id="A0A849BFY0"/>
<dbReference type="RefSeq" id="WP_053821547.1">
    <property type="nucleotide sequence ID" value="NZ_BAAAEB010000011.1"/>
</dbReference>
<dbReference type="Pfam" id="PF00924">
    <property type="entry name" value="MS_channel_2nd"/>
    <property type="match status" value="1"/>
</dbReference>
<feature type="domain" description="Mechanosensitive ion channel MscS C-terminal" evidence="10">
    <location>
        <begin position="254"/>
        <end position="338"/>
    </location>
</feature>
<keyword evidence="5 8" id="KW-1133">Transmembrane helix</keyword>
<feature type="domain" description="Mechanosensitive ion channel MscS" evidence="9">
    <location>
        <begin position="180"/>
        <end position="247"/>
    </location>
</feature>
<comment type="subcellular location">
    <subcellularLocation>
        <location evidence="1">Cell membrane</location>
        <topology evidence="1">Multi-pass membrane protein</topology>
    </subcellularLocation>
</comment>
<evidence type="ECO:0000256" key="5">
    <source>
        <dbReference type="ARBA" id="ARBA00022989"/>
    </source>
</evidence>
<dbReference type="SUPFAM" id="SSF50182">
    <property type="entry name" value="Sm-like ribonucleoproteins"/>
    <property type="match status" value="1"/>
</dbReference>
<protein>
    <submittedName>
        <fullName evidence="12">Mechanosensitive ion channel family protein</fullName>
    </submittedName>
</protein>
<dbReference type="EMBL" id="JABEMD010000029">
    <property type="protein sequence ID" value="NNH12545.1"/>
    <property type="molecule type" value="Genomic_DNA"/>
</dbReference>
<evidence type="ECO:0000259" key="9">
    <source>
        <dbReference type="Pfam" id="PF00924"/>
    </source>
</evidence>
<dbReference type="GO" id="GO:0005886">
    <property type="term" value="C:plasma membrane"/>
    <property type="evidence" value="ECO:0007669"/>
    <property type="project" value="UniProtKB-SubCell"/>
</dbReference>
<evidence type="ECO:0000256" key="4">
    <source>
        <dbReference type="ARBA" id="ARBA00022692"/>
    </source>
</evidence>
<evidence type="ECO:0000313" key="12">
    <source>
        <dbReference type="EMBL" id="NNH12545.1"/>
    </source>
</evidence>
<feature type="region of interest" description="Disordered" evidence="7">
    <location>
        <begin position="351"/>
        <end position="388"/>
    </location>
</feature>
<evidence type="ECO:0000256" key="8">
    <source>
        <dbReference type="SAM" id="Phobius"/>
    </source>
</evidence>
<dbReference type="InterPro" id="IPR023408">
    <property type="entry name" value="MscS_beta-dom_sf"/>
</dbReference>
<dbReference type="Gene3D" id="3.30.70.100">
    <property type="match status" value="1"/>
</dbReference>
<keyword evidence="3" id="KW-1003">Cell membrane</keyword>
<evidence type="ECO:0000256" key="1">
    <source>
        <dbReference type="ARBA" id="ARBA00004651"/>
    </source>
</evidence>
<keyword evidence="4 8" id="KW-0812">Transmembrane</keyword>
<dbReference type="InterPro" id="IPR010920">
    <property type="entry name" value="LSM_dom_sf"/>
</dbReference>
<evidence type="ECO:0000256" key="7">
    <source>
        <dbReference type="SAM" id="MobiDB-lite"/>
    </source>
</evidence>
<dbReference type="GO" id="GO:0008381">
    <property type="term" value="F:mechanosensitive monoatomic ion channel activity"/>
    <property type="evidence" value="ECO:0007669"/>
    <property type="project" value="UniProtKB-ARBA"/>
</dbReference>
<dbReference type="Gene3D" id="2.30.30.60">
    <property type="match status" value="1"/>
</dbReference>
<comment type="similarity">
    <text evidence="2">Belongs to the MscS (TC 1.A.23) family.</text>
</comment>
<feature type="transmembrane region" description="Helical" evidence="8">
    <location>
        <begin position="129"/>
        <end position="154"/>
    </location>
</feature>
<reference evidence="12 13" key="1">
    <citation type="submission" date="2020-05" db="EMBL/GenBank/DDBJ databases">
        <title>MicrobeNet Type strains.</title>
        <authorList>
            <person name="Nicholson A.C."/>
        </authorList>
    </citation>
    <scope>NUCLEOTIDE SEQUENCE [LARGE SCALE GENOMIC DNA]</scope>
    <source>
        <strain evidence="12 13">ATCC 700815</strain>
    </source>
</reference>
<feature type="domain" description="Mechanosensitive ion channel transmembrane helices 2/3" evidence="11">
    <location>
        <begin position="141"/>
        <end position="179"/>
    </location>
</feature>
<feature type="transmembrane region" description="Helical" evidence="8">
    <location>
        <begin position="94"/>
        <end position="117"/>
    </location>
</feature>
<evidence type="ECO:0000256" key="6">
    <source>
        <dbReference type="ARBA" id="ARBA00023136"/>
    </source>
</evidence>
<sequence length="388" mass="42978">MKAWLDLNVFLGIPALNWLHAGIAAVVSYLVLITLLRFTCARLDRLAARTRPVIIDRMADMLRHTSRFVLLLAALLIAVDFLDLPPKWASRIGHLWFLLIGLQIAIWINHAVTLWTYDRLTGTGPTAHNPVFTTVMAWGMRVMLWSVLLLAVLANMGVNITAFVASLGVGGVAVALAVQNILSDLFASLAIGLDKPFENGDFIVFGDIAGSVERIGLKTTRLRALSGEQIVCSNTELLKTTIHNYKRMAERRIQFNFRVTYQTPPETLRRIPEIVKSAVVAAGRTRFDRAHFKGFGESALEFEVVYFVTDPDYNLYMDIQQSINLAMVTELEKLGVEFGVPVRTVQLAATNADADADAEPASRDANAPARAWPPQPRQRGQASLTQAR</sequence>
<keyword evidence="6 8" id="KW-0472">Membrane</keyword>
<dbReference type="InterPro" id="IPR011014">
    <property type="entry name" value="MscS_channel_TM-2"/>
</dbReference>
<organism evidence="12 13">
    <name type="scientific">Cupriavidus gilardii</name>
    <dbReference type="NCBI Taxonomy" id="82541"/>
    <lineage>
        <taxon>Bacteria</taxon>
        <taxon>Pseudomonadati</taxon>
        <taxon>Pseudomonadota</taxon>
        <taxon>Betaproteobacteria</taxon>
        <taxon>Burkholderiales</taxon>
        <taxon>Burkholderiaceae</taxon>
        <taxon>Cupriavidus</taxon>
    </lineage>
</organism>
<evidence type="ECO:0000313" key="13">
    <source>
        <dbReference type="Proteomes" id="UP000542973"/>
    </source>
</evidence>
<evidence type="ECO:0000256" key="3">
    <source>
        <dbReference type="ARBA" id="ARBA00022475"/>
    </source>
</evidence>
<comment type="caution">
    <text evidence="12">The sequence shown here is derived from an EMBL/GenBank/DDBJ whole genome shotgun (WGS) entry which is preliminary data.</text>
</comment>
<proteinExistence type="inferred from homology"/>
<gene>
    <name evidence="12" type="ORF">HLB16_16870</name>
</gene>
<feature type="transmembrane region" description="Helical" evidence="8">
    <location>
        <begin position="160"/>
        <end position="178"/>
    </location>
</feature>
<dbReference type="SUPFAM" id="SSF82861">
    <property type="entry name" value="Mechanosensitive channel protein MscS (YggB), transmembrane region"/>
    <property type="match status" value="1"/>
</dbReference>
<dbReference type="SUPFAM" id="SSF82689">
    <property type="entry name" value="Mechanosensitive channel protein MscS (YggB), C-terminal domain"/>
    <property type="match status" value="1"/>
</dbReference>